<evidence type="ECO:0000256" key="2">
    <source>
        <dbReference type="SAM" id="MobiDB-lite"/>
    </source>
</evidence>
<sequence length="1039" mass="118812">MPRRRRFLSRPSPLHYMEAAYELPPRPRSPDIGETNPVQASDENLDHDQQPRGSSADHLENDPASSSSIDIRRDSMFVGVIPDSEKSPEATPTTGSPLIVSSDMGREPVESNNQILRNPSFAPIIEVLQEVSADSDDLEDSGHIEYAPSSQGLAHETSPNDGRIPSASIIRKRGLHDRGFTRICLGLKTEEIKRPLDLKEAIRSLQLSKEPLNLRSRRHGSEEEKEIKKPIPKYVLHHDSLDQYWEFTGQKYKRWIPSICRLWIPEYRDGGGQRHDQPPCPANLFENDLRAAEYFQELDKFNGWVSLDIDPLPDIDLRLIRTLPRSTPARPMGTMSHKNLDFRKPSRKCAFKRTSKRASKPARKLLLKYRVTKRCDFKRRRTRKFEAEISRMRYFKFKPKYIRRRSRSYLDNKDLNVDTNDKSLFRWRNPSYSDVHVDFLAPLVPPTYLDNDYLIDPQNIFLYWAIPPSFHLPENDASGDDASGNNVHILARNFPSHPSKDHVPNDDGYSTRGFNLPKMPGAYPSSSPESLSDDEELEALVEVETDLHGVSQVVPCKDLHMDCDNDAQSDGSRSPRRRPQYISENGETTPHPAFRKYEFIVNLAQGVTNSNKPDPFRRLFSVARIQNDTTEDRKARKRRRSEIIRDDSSSDEDWDAQGEPRKILRLHLSEVTKHGKPWEPLTDEKARELMARGRAENYVSVWQRSGHPNGSAGIQPEKEVTSAPVRPRITRGQPMNIDEGVDMGAIETKMKTLPQNLSVRDLRELHYRANVICNWNASNKWAQGSNIAPKAQKMKREMQEIRDKAVSTEPLATVDDRHRAAILIKYIIDTGVSVNGAGENNPAEDWAWFHDIEYDYDAAYTAVETELEQLAAEIKNIPEGCTIRKKKEEQYKQLEDQKEAIEIRGEFYDDEGMDNKVWENPCYDGKLVPGDSRLNAEYGSAIAKWQNPTTDEDSELKYALELSKAMFEENNIQNSVAASLNKANFVESMNQGPSHSVVLPPINKWQDSLLDEKAQLEKAIAMSLAESRGEDMEQYDDDY</sequence>
<protein>
    <submittedName>
        <fullName evidence="3">2450fac3-37e9-46ac-9973-3e4dd025ec67</fullName>
    </submittedName>
</protein>
<feature type="region of interest" description="Disordered" evidence="2">
    <location>
        <begin position="1"/>
        <end position="110"/>
    </location>
</feature>
<name>A0A8H2VY70_9HELO</name>
<reference evidence="3" key="1">
    <citation type="submission" date="2020-10" db="EMBL/GenBank/DDBJ databases">
        <authorList>
            <person name="Kusch S."/>
        </authorList>
    </citation>
    <scope>NUCLEOTIDE SEQUENCE</scope>
    <source>
        <strain evidence="3">SwB9</strain>
    </source>
</reference>
<evidence type="ECO:0000313" key="3">
    <source>
        <dbReference type="EMBL" id="CAD6446842.1"/>
    </source>
</evidence>
<comment type="caution">
    <text evidence="3">The sequence shown here is derived from an EMBL/GenBank/DDBJ whole genome shotgun (WGS) entry which is preliminary data.</text>
</comment>
<dbReference type="AlphaFoldDB" id="A0A8H2VY70"/>
<dbReference type="Pfam" id="PF02809">
    <property type="entry name" value="UIM"/>
    <property type="match status" value="2"/>
</dbReference>
<dbReference type="EMBL" id="CAJHIA010000021">
    <property type="protein sequence ID" value="CAD6446842.1"/>
    <property type="molecule type" value="Genomic_DNA"/>
</dbReference>
<dbReference type="SMART" id="SM00726">
    <property type="entry name" value="UIM"/>
    <property type="match status" value="2"/>
</dbReference>
<organism evidence="3 4">
    <name type="scientific">Sclerotinia trifoliorum</name>
    <dbReference type="NCBI Taxonomy" id="28548"/>
    <lineage>
        <taxon>Eukaryota</taxon>
        <taxon>Fungi</taxon>
        <taxon>Dikarya</taxon>
        <taxon>Ascomycota</taxon>
        <taxon>Pezizomycotina</taxon>
        <taxon>Leotiomycetes</taxon>
        <taxon>Helotiales</taxon>
        <taxon>Sclerotiniaceae</taxon>
        <taxon>Sclerotinia</taxon>
    </lineage>
</organism>
<keyword evidence="4" id="KW-1185">Reference proteome</keyword>
<feature type="region of interest" description="Disordered" evidence="2">
    <location>
        <begin position="561"/>
        <end position="590"/>
    </location>
</feature>
<feature type="compositionally biased region" description="Basic and acidic residues" evidence="2">
    <location>
        <begin position="44"/>
        <end position="61"/>
    </location>
</feature>
<gene>
    <name evidence="3" type="ORF">SCLTRI_LOCUS6632</name>
</gene>
<dbReference type="PROSITE" id="PS50330">
    <property type="entry name" value="UIM"/>
    <property type="match status" value="1"/>
</dbReference>
<dbReference type="Proteomes" id="UP000624404">
    <property type="component" value="Unassembled WGS sequence"/>
</dbReference>
<proteinExistence type="predicted"/>
<feature type="region of interest" description="Disordered" evidence="2">
    <location>
        <begin position="134"/>
        <end position="164"/>
    </location>
</feature>
<feature type="region of interest" description="Disordered" evidence="2">
    <location>
        <begin position="629"/>
        <end position="657"/>
    </location>
</feature>
<keyword evidence="1" id="KW-0175">Coiled coil</keyword>
<accession>A0A8H2VY70</accession>
<evidence type="ECO:0000256" key="1">
    <source>
        <dbReference type="SAM" id="Coils"/>
    </source>
</evidence>
<feature type="compositionally biased region" description="Polar residues" evidence="2">
    <location>
        <begin position="148"/>
        <end position="160"/>
    </location>
</feature>
<feature type="coiled-coil region" evidence="1">
    <location>
        <begin position="884"/>
        <end position="911"/>
    </location>
</feature>
<dbReference type="OrthoDB" id="3565243at2759"/>
<dbReference type="InterPro" id="IPR003903">
    <property type="entry name" value="UIM_dom"/>
</dbReference>
<feature type="region of interest" description="Disordered" evidence="2">
    <location>
        <begin position="492"/>
        <end position="513"/>
    </location>
</feature>
<evidence type="ECO:0000313" key="4">
    <source>
        <dbReference type="Proteomes" id="UP000624404"/>
    </source>
</evidence>